<feature type="chain" id="PRO_5033062473" evidence="1">
    <location>
        <begin position="21"/>
        <end position="295"/>
    </location>
</feature>
<feature type="signal peptide" evidence="1">
    <location>
        <begin position="1"/>
        <end position="20"/>
    </location>
</feature>
<keyword evidence="3" id="KW-1185">Reference proteome</keyword>
<sequence>MRKYIIGGLVAALLAAPAFANTKNPAVQINLTVRDTTPKFVAFYDTTTKEAPSNADRRWVVWRFFYDYATPANTKPQERLETVYPKYAGVIDGIRGGFSGLQPNPQSVFSAVVQNLYLDKPVAFEFNAYVGMFESGIWSNTDGKAIQLYLPLEQPADERAVQMPREIARVLYQHMKGMLPNGPQTVVEGMLFEGIAAHVAKAAAPSLSDAASMGLTDAELKAAESHKADIIKAVRSALKAKTVSVDGVSKPTVYGGWLLVADLMKRNNVKAGDIARKPLAEIMPNIEESLGKLAK</sequence>
<name>A0A840MKQ6_9PROT</name>
<gene>
    <name evidence="2" type="ORF">HNQ59_000408</name>
</gene>
<comment type="caution">
    <text evidence="2">The sequence shown here is derived from an EMBL/GenBank/DDBJ whole genome shotgun (WGS) entry which is preliminary data.</text>
</comment>
<dbReference type="RefSeq" id="WP_184034511.1">
    <property type="nucleotide sequence ID" value="NZ_JACHHY010000002.1"/>
</dbReference>
<protein>
    <submittedName>
        <fullName evidence="2">Uncharacterized protein</fullName>
    </submittedName>
</protein>
<keyword evidence="1" id="KW-0732">Signal</keyword>
<evidence type="ECO:0000313" key="3">
    <source>
        <dbReference type="Proteomes" id="UP000575898"/>
    </source>
</evidence>
<dbReference type="AlphaFoldDB" id="A0A840MKQ6"/>
<evidence type="ECO:0000313" key="2">
    <source>
        <dbReference type="EMBL" id="MBB5017146.1"/>
    </source>
</evidence>
<dbReference type="Proteomes" id="UP000575898">
    <property type="component" value="Unassembled WGS sequence"/>
</dbReference>
<accession>A0A840MKQ6</accession>
<reference evidence="2 3" key="1">
    <citation type="submission" date="2020-08" db="EMBL/GenBank/DDBJ databases">
        <title>Genomic Encyclopedia of Type Strains, Phase IV (KMG-IV): sequencing the most valuable type-strain genomes for metagenomic binning, comparative biology and taxonomic classification.</title>
        <authorList>
            <person name="Goeker M."/>
        </authorList>
    </citation>
    <scope>NUCLEOTIDE SEQUENCE [LARGE SCALE GENOMIC DNA]</scope>
    <source>
        <strain evidence="2 3">DSM 27165</strain>
    </source>
</reference>
<proteinExistence type="predicted"/>
<evidence type="ECO:0000256" key="1">
    <source>
        <dbReference type="SAM" id="SignalP"/>
    </source>
</evidence>
<organism evidence="2 3">
    <name type="scientific">Chitinivorax tropicus</name>
    <dbReference type="NCBI Taxonomy" id="714531"/>
    <lineage>
        <taxon>Bacteria</taxon>
        <taxon>Pseudomonadati</taxon>
        <taxon>Pseudomonadota</taxon>
        <taxon>Betaproteobacteria</taxon>
        <taxon>Chitinivorax</taxon>
    </lineage>
</organism>
<dbReference type="EMBL" id="JACHHY010000002">
    <property type="protein sequence ID" value="MBB5017146.1"/>
    <property type="molecule type" value="Genomic_DNA"/>
</dbReference>